<dbReference type="EC" id="3.1.3.25" evidence="7"/>
<evidence type="ECO:0000256" key="4">
    <source>
        <dbReference type="ARBA" id="ARBA00022723"/>
    </source>
</evidence>
<dbReference type="UniPathway" id="UPA00823">
    <property type="reaction ID" value="UER00788"/>
</dbReference>
<dbReference type="Pfam" id="PF00459">
    <property type="entry name" value="Inositol_P"/>
    <property type="match status" value="1"/>
</dbReference>
<keyword evidence="7" id="KW-0378">Hydrolase</keyword>
<evidence type="ECO:0000256" key="5">
    <source>
        <dbReference type="ARBA" id="ARBA00022842"/>
    </source>
</evidence>
<dbReference type="FunFam" id="3.30.540.10:FF:000004">
    <property type="entry name" value="Inositol-1-monophosphatase"/>
    <property type="match status" value="1"/>
</dbReference>
<comment type="pathway">
    <text evidence="7">Polyol metabolism; myo-inositol biosynthesis; myo-inositol from D-glucose 6-phosphate: step 2/2.</text>
</comment>
<dbReference type="EMBL" id="LWDF02001306">
    <property type="protein sequence ID" value="KAE8239464.1"/>
    <property type="molecule type" value="Genomic_DNA"/>
</dbReference>
<name>A0A177T394_9BASI</name>
<keyword evidence="9" id="KW-1185">Reference proteome</keyword>
<evidence type="ECO:0000256" key="7">
    <source>
        <dbReference type="RuleBase" id="RU364068"/>
    </source>
</evidence>
<dbReference type="SUPFAM" id="SSF56655">
    <property type="entry name" value="Carbohydrate phosphatase"/>
    <property type="match status" value="1"/>
</dbReference>
<evidence type="ECO:0000256" key="2">
    <source>
        <dbReference type="ARBA" id="ARBA00001946"/>
    </source>
</evidence>
<reference evidence="8" key="2">
    <citation type="journal article" date="2019" name="IMA Fungus">
        <title>Genome sequencing and comparison of five Tilletia species to identify candidate genes for the detection of regulated species infecting wheat.</title>
        <authorList>
            <person name="Nguyen H.D.T."/>
            <person name="Sultana T."/>
            <person name="Kesanakurti P."/>
            <person name="Hambleton S."/>
        </authorList>
    </citation>
    <scope>NUCLEOTIDE SEQUENCE</scope>
    <source>
        <strain evidence="8">DAOMC 236416</strain>
    </source>
</reference>
<reference evidence="8" key="1">
    <citation type="submission" date="2016-04" db="EMBL/GenBank/DDBJ databases">
        <authorList>
            <person name="Nguyen H.D."/>
            <person name="Samba Siva P."/>
            <person name="Cullis J."/>
            <person name="Levesque C.A."/>
            <person name="Hambleton S."/>
        </authorList>
    </citation>
    <scope>NUCLEOTIDE SEQUENCE</scope>
    <source>
        <strain evidence="8">DAOMC 236416</strain>
    </source>
</reference>
<gene>
    <name evidence="8" type="ORF">A4X13_0g8192</name>
</gene>
<dbReference type="GO" id="GO:0046872">
    <property type="term" value="F:metal ion binding"/>
    <property type="evidence" value="ECO:0007669"/>
    <property type="project" value="UniProtKB-KW"/>
</dbReference>
<feature type="binding site" evidence="6">
    <location>
        <position position="97"/>
    </location>
    <ligand>
        <name>Mg(2+)</name>
        <dbReference type="ChEBI" id="CHEBI:18420"/>
        <label>1</label>
        <note>catalytic</note>
    </ligand>
</feature>
<feature type="binding site" evidence="6">
    <location>
        <position position="95"/>
    </location>
    <ligand>
        <name>Mg(2+)</name>
        <dbReference type="ChEBI" id="CHEBI:18420"/>
        <label>1</label>
        <note>catalytic</note>
    </ligand>
</feature>
<dbReference type="CDD" id="cd01639">
    <property type="entry name" value="IMPase"/>
    <property type="match status" value="1"/>
</dbReference>
<dbReference type="PROSITE" id="PS00630">
    <property type="entry name" value="IMP_2"/>
    <property type="match status" value="1"/>
</dbReference>
<feature type="binding site" evidence="6">
    <location>
        <position position="244"/>
    </location>
    <ligand>
        <name>Mg(2+)</name>
        <dbReference type="ChEBI" id="CHEBI:18420"/>
        <label>1</label>
        <note>catalytic</note>
    </ligand>
</feature>
<dbReference type="InterPro" id="IPR000760">
    <property type="entry name" value="Inositol_monophosphatase-like"/>
</dbReference>
<dbReference type="PANTHER" id="PTHR20854:SF4">
    <property type="entry name" value="INOSITOL-1-MONOPHOSPHATASE-RELATED"/>
    <property type="match status" value="1"/>
</dbReference>
<keyword evidence="4 6" id="KW-0479">Metal-binding</keyword>
<dbReference type="Proteomes" id="UP000077521">
    <property type="component" value="Unassembled WGS sequence"/>
</dbReference>
<dbReference type="GO" id="GO:0008934">
    <property type="term" value="F:inositol monophosphate 1-phosphatase activity"/>
    <property type="evidence" value="ECO:0007669"/>
    <property type="project" value="InterPro"/>
</dbReference>
<dbReference type="InterPro" id="IPR033942">
    <property type="entry name" value="IMPase"/>
</dbReference>
<dbReference type="AlphaFoldDB" id="A0A177T394"/>
<evidence type="ECO:0000313" key="8">
    <source>
        <dbReference type="EMBL" id="KAE8239464.1"/>
    </source>
</evidence>
<dbReference type="Gene3D" id="3.40.190.80">
    <property type="match status" value="1"/>
</dbReference>
<dbReference type="GO" id="GO:0007165">
    <property type="term" value="P:signal transduction"/>
    <property type="evidence" value="ECO:0007669"/>
    <property type="project" value="TreeGrafter"/>
</dbReference>
<evidence type="ECO:0000256" key="1">
    <source>
        <dbReference type="ARBA" id="ARBA00001033"/>
    </source>
</evidence>
<comment type="catalytic activity">
    <reaction evidence="1 7">
        <text>a myo-inositol phosphate + H2O = myo-inositol + phosphate</text>
        <dbReference type="Rhea" id="RHEA:24056"/>
        <dbReference type="ChEBI" id="CHEBI:15377"/>
        <dbReference type="ChEBI" id="CHEBI:17268"/>
        <dbReference type="ChEBI" id="CHEBI:43474"/>
        <dbReference type="ChEBI" id="CHEBI:84139"/>
        <dbReference type="EC" id="3.1.3.25"/>
    </reaction>
</comment>
<feature type="binding site" evidence="6">
    <location>
        <position position="98"/>
    </location>
    <ligand>
        <name>Mg(2+)</name>
        <dbReference type="ChEBI" id="CHEBI:18420"/>
        <label>1</label>
        <note>catalytic</note>
    </ligand>
</feature>
<feature type="binding site" evidence="6">
    <location>
        <position position="75"/>
    </location>
    <ligand>
        <name>Mg(2+)</name>
        <dbReference type="ChEBI" id="CHEBI:18420"/>
        <label>1</label>
        <note>catalytic</note>
    </ligand>
</feature>
<dbReference type="GO" id="GO:0046854">
    <property type="term" value="P:phosphatidylinositol phosphate biosynthetic process"/>
    <property type="evidence" value="ECO:0007669"/>
    <property type="project" value="InterPro"/>
</dbReference>
<evidence type="ECO:0000256" key="6">
    <source>
        <dbReference type="PIRSR" id="PIRSR600760-2"/>
    </source>
</evidence>
<keyword evidence="5 6" id="KW-0460">Magnesium</keyword>
<proteinExistence type="inferred from homology"/>
<dbReference type="GO" id="GO:0006021">
    <property type="term" value="P:inositol biosynthetic process"/>
    <property type="evidence" value="ECO:0007669"/>
    <property type="project" value="UniProtKB-UniPathway"/>
</dbReference>
<comment type="caution">
    <text evidence="8">The sequence shown here is derived from an EMBL/GenBank/DDBJ whole genome shotgun (WGS) entry which is preliminary data.</text>
</comment>
<comment type="similarity">
    <text evidence="3 7">Belongs to the inositol monophosphatase superfamily.</text>
</comment>
<dbReference type="Gene3D" id="3.30.540.10">
    <property type="entry name" value="Fructose-1,6-Bisphosphatase, subunit A, domain 1"/>
    <property type="match status" value="1"/>
</dbReference>
<comment type="cofactor">
    <cofactor evidence="2 6 7">
        <name>Mg(2+)</name>
        <dbReference type="ChEBI" id="CHEBI:18420"/>
    </cofactor>
</comment>
<dbReference type="PANTHER" id="PTHR20854">
    <property type="entry name" value="INOSITOL MONOPHOSPHATASE"/>
    <property type="match status" value="1"/>
</dbReference>
<dbReference type="InterPro" id="IPR020550">
    <property type="entry name" value="Inositol_monophosphatase_CS"/>
</dbReference>
<organism evidence="8 9">
    <name type="scientific">Tilletia indica</name>
    <dbReference type="NCBI Taxonomy" id="43049"/>
    <lineage>
        <taxon>Eukaryota</taxon>
        <taxon>Fungi</taxon>
        <taxon>Dikarya</taxon>
        <taxon>Basidiomycota</taxon>
        <taxon>Ustilaginomycotina</taxon>
        <taxon>Exobasidiomycetes</taxon>
        <taxon>Tilletiales</taxon>
        <taxon>Tilletiaceae</taxon>
        <taxon>Tilletia</taxon>
    </lineage>
</organism>
<evidence type="ECO:0000256" key="3">
    <source>
        <dbReference type="ARBA" id="ARBA00009759"/>
    </source>
</evidence>
<accession>A0A177T394</accession>
<protein>
    <recommendedName>
        <fullName evidence="7">Inositol-1-monophosphatase</fullName>
        <ecNumber evidence="7">3.1.3.25</ecNumber>
    </recommendedName>
</protein>
<evidence type="ECO:0000313" key="9">
    <source>
        <dbReference type="Proteomes" id="UP000077521"/>
    </source>
</evidence>
<dbReference type="PRINTS" id="PR00377">
    <property type="entry name" value="IMPHPHTASES"/>
</dbReference>
<sequence>MSSLDLKEVLEFCIDLARKAGAEINAGSEKRLREQTAIYTKLNTADLVTETDQAVEKLVMEAIKAKYPSHKFIGEESYSAGEKAELTDEPTWICDPIDGTTNFTRANFPFTCISIGFVYKTQPVIGVVYAPRLDHLYYGLSGQGSFLVSPQFKEPRKLPLTQPLPLPSLRQALMALEWGSLRDRATMEKKLGFFERLVGDGDDGVKGGQMLQGVRSLGSAALNFSQVGGGTLDAYHEIGVWSWDVCAGIVIAREAGAVVIGAKSELSKIDEPEFFDSITPEVLQGRKYLVVRAIADTPEEKGRDAQKRIIKAIYGALDEWEP</sequence>